<dbReference type="EMBL" id="BGPR01004834">
    <property type="protein sequence ID" value="GBN03849.1"/>
    <property type="molecule type" value="Genomic_DNA"/>
</dbReference>
<feature type="region of interest" description="Disordered" evidence="1">
    <location>
        <begin position="26"/>
        <end position="65"/>
    </location>
</feature>
<keyword evidence="3" id="KW-1185">Reference proteome</keyword>
<accession>A0A4Y2KP00</accession>
<comment type="caution">
    <text evidence="2">The sequence shown here is derived from an EMBL/GenBank/DDBJ whole genome shotgun (WGS) entry which is preliminary data.</text>
</comment>
<dbReference type="Proteomes" id="UP000499080">
    <property type="component" value="Unassembled WGS sequence"/>
</dbReference>
<protein>
    <submittedName>
        <fullName evidence="2">Uncharacterized protein</fullName>
    </submittedName>
</protein>
<evidence type="ECO:0000313" key="2">
    <source>
        <dbReference type="EMBL" id="GBN03849.1"/>
    </source>
</evidence>
<sequence length="272" mass="30381">MLSIEQEQIISDLTVSRSTEQEQIVSDLTVSRSTEQEQIISSSNQLSPDEHSSKTTCPTPDEKVSEIDASENIPTNFCSESADQAISEKIARKVCNKMKVFKSLGQFRSKKSVSKTVKLRKKCNIIHSMNKPVSKKEVTLPPGTEESLTKTKNLHPGSSEQTCSSNPCIENFQITLRTSAEDRVSRVVSHASEVELAKTKNTRNVLNVPETVFQKIVLFLRSKVLLKCKDLQPVQQQEKANHLATLFIQNNVVGVLDKKTMKLLSEFADGYI</sequence>
<evidence type="ECO:0000256" key="1">
    <source>
        <dbReference type="SAM" id="MobiDB-lite"/>
    </source>
</evidence>
<organism evidence="2 3">
    <name type="scientific">Araneus ventricosus</name>
    <name type="common">Orbweaver spider</name>
    <name type="synonym">Epeira ventricosa</name>
    <dbReference type="NCBI Taxonomy" id="182803"/>
    <lineage>
        <taxon>Eukaryota</taxon>
        <taxon>Metazoa</taxon>
        <taxon>Ecdysozoa</taxon>
        <taxon>Arthropoda</taxon>
        <taxon>Chelicerata</taxon>
        <taxon>Arachnida</taxon>
        <taxon>Araneae</taxon>
        <taxon>Araneomorphae</taxon>
        <taxon>Entelegynae</taxon>
        <taxon>Araneoidea</taxon>
        <taxon>Araneidae</taxon>
        <taxon>Araneus</taxon>
    </lineage>
</organism>
<dbReference type="AlphaFoldDB" id="A0A4Y2KP00"/>
<gene>
    <name evidence="2" type="ORF">AVEN_72596_1</name>
</gene>
<reference evidence="2 3" key="1">
    <citation type="journal article" date="2019" name="Sci. Rep.">
        <title>Orb-weaving spider Araneus ventricosus genome elucidates the spidroin gene catalogue.</title>
        <authorList>
            <person name="Kono N."/>
            <person name="Nakamura H."/>
            <person name="Ohtoshi R."/>
            <person name="Moran D.A.P."/>
            <person name="Shinohara A."/>
            <person name="Yoshida Y."/>
            <person name="Fujiwara M."/>
            <person name="Mori M."/>
            <person name="Tomita M."/>
            <person name="Arakawa K."/>
        </authorList>
    </citation>
    <scope>NUCLEOTIDE SEQUENCE [LARGE SCALE GENOMIC DNA]</scope>
</reference>
<evidence type="ECO:0000313" key="3">
    <source>
        <dbReference type="Proteomes" id="UP000499080"/>
    </source>
</evidence>
<proteinExistence type="predicted"/>
<name>A0A4Y2KP00_ARAVE</name>
<feature type="region of interest" description="Disordered" evidence="1">
    <location>
        <begin position="135"/>
        <end position="162"/>
    </location>
</feature>
<dbReference type="OrthoDB" id="6472299at2759"/>
<feature type="compositionally biased region" description="Polar residues" evidence="1">
    <location>
        <begin position="26"/>
        <end position="47"/>
    </location>
</feature>